<accession>A0AAN6DK76</accession>
<protein>
    <recommendedName>
        <fullName evidence="6">U2 small nuclear ribonucleoprotein A'</fullName>
    </recommendedName>
</protein>
<evidence type="ECO:0000256" key="2">
    <source>
        <dbReference type="ARBA" id="ARBA00022614"/>
    </source>
</evidence>
<evidence type="ECO:0000256" key="4">
    <source>
        <dbReference type="ARBA" id="ARBA00023242"/>
    </source>
</evidence>
<evidence type="ECO:0000313" key="7">
    <source>
        <dbReference type="EMBL" id="KAG7821003.1"/>
    </source>
</evidence>
<dbReference type="Proteomes" id="UP001196530">
    <property type="component" value="Unassembled WGS sequence"/>
</dbReference>
<comment type="caution">
    <text evidence="7">The sequence shown here is derived from an EMBL/GenBank/DDBJ whole genome shotgun (WGS) entry which is preliminary data.</text>
</comment>
<keyword evidence="4" id="KW-0539">Nucleus</keyword>
<gene>
    <name evidence="7" type="ORF">KL928_001087</name>
</gene>
<dbReference type="EMBL" id="JAHLUX010000002">
    <property type="protein sequence ID" value="KAG7821003.1"/>
    <property type="molecule type" value="Genomic_DNA"/>
</dbReference>
<dbReference type="AlphaFoldDB" id="A0AAN6DK76"/>
<dbReference type="Gene3D" id="3.80.10.10">
    <property type="entry name" value="Ribonuclease Inhibitor"/>
    <property type="match status" value="1"/>
</dbReference>
<keyword evidence="2" id="KW-0433">Leucine-rich repeat</keyword>
<dbReference type="GO" id="GO:0005686">
    <property type="term" value="C:U2 snRNP"/>
    <property type="evidence" value="ECO:0007669"/>
    <property type="project" value="TreeGrafter"/>
</dbReference>
<evidence type="ECO:0000313" key="8">
    <source>
        <dbReference type="Proteomes" id="UP001196530"/>
    </source>
</evidence>
<dbReference type="InterPro" id="IPR044640">
    <property type="entry name" value="RU2A"/>
</dbReference>
<comment type="similarity">
    <text evidence="5">Belongs to the U2 small nuclear ribonucleoprotein A family.</text>
</comment>
<dbReference type="GO" id="GO:0030620">
    <property type="term" value="F:U2 snRNA binding"/>
    <property type="evidence" value="ECO:0007669"/>
    <property type="project" value="InterPro"/>
</dbReference>
<dbReference type="PROSITE" id="PS51450">
    <property type="entry name" value="LRR"/>
    <property type="match status" value="1"/>
</dbReference>
<dbReference type="PANTHER" id="PTHR10552">
    <property type="entry name" value="U2 SMALL NUCLEAR RIBONUCLEOPROTEIN A"/>
    <property type="match status" value="1"/>
</dbReference>
<evidence type="ECO:0000256" key="6">
    <source>
        <dbReference type="ARBA" id="ARBA00024238"/>
    </source>
</evidence>
<name>A0AAN6DK76_PICAN</name>
<evidence type="ECO:0000256" key="1">
    <source>
        <dbReference type="ARBA" id="ARBA00004123"/>
    </source>
</evidence>
<dbReference type="SUPFAM" id="SSF52058">
    <property type="entry name" value="L domain-like"/>
    <property type="match status" value="1"/>
</dbReference>
<keyword evidence="3" id="KW-0677">Repeat</keyword>
<dbReference type="PANTHER" id="PTHR10552:SF6">
    <property type="entry name" value="U2 SMALL NUCLEAR RIBONUCLEOPROTEIN A"/>
    <property type="match status" value="1"/>
</dbReference>
<proteinExistence type="inferred from homology"/>
<dbReference type="RefSeq" id="XP_043061546.1">
    <property type="nucleotide sequence ID" value="XM_043201413.1"/>
</dbReference>
<dbReference type="Pfam" id="PF14580">
    <property type="entry name" value="LRR_9"/>
    <property type="match status" value="1"/>
</dbReference>
<dbReference type="InterPro" id="IPR032675">
    <property type="entry name" value="LRR_dom_sf"/>
</dbReference>
<evidence type="ECO:0000256" key="5">
    <source>
        <dbReference type="ARBA" id="ARBA00024196"/>
    </source>
</evidence>
<dbReference type="GO" id="GO:0000398">
    <property type="term" value="P:mRNA splicing, via spliceosome"/>
    <property type="evidence" value="ECO:0007669"/>
    <property type="project" value="InterPro"/>
</dbReference>
<dbReference type="GeneID" id="66125138"/>
<evidence type="ECO:0000256" key="3">
    <source>
        <dbReference type="ARBA" id="ARBA00022737"/>
    </source>
</evidence>
<sequence length="231" mass="26395">MRLTPLLIQEAPCFRNPAGDHVLSLRGLQITFIESFNEYDDVNEALDLTNNEIRTLSFNTRLKRLRTLLLARNQIIDIDANIAALLPHLNTLSLVDNNISDLTNLLPLRHCRNLENIYLTGNPVTSSKYYREFIVWLVPGLTVLDFERVKPQLKKSAEELLGTFDQPTTLALKLLDNKELEPLKEPISTTTQQSIRLTEEERSKLEADLMNATSLDEIERIELALKPGYIE</sequence>
<organism evidence="7 8">
    <name type="scientific">Pichia angusta</name>
    <name type="common">Yeast</name>
    <name type="synonym">Hansenula polymorpha</name>
    <dbReference type="NCBI Taxonomy" id="870730"/>
    <lineage>
        <taxon>Eukaryota</taxon>
        <taxon>Fungi</taxon>
        <taxon>Dikarya</taxon>
        <taxon>Ascomycota</taxon>
        <taxon>Saccharomycotina</taxon>
        <taxon>Pichiomycetes</taxon>
        <taxon>Pichiales</taxon>
        <taxon>Pichiaceae</taxon>
        <taxon>Ogataea</taxon>
    </lineage>
</organism>
<reference evidence="7" key="1">
    <citation type="journal article" date="2021" name="G3 (Bethesda)">
        <title>Genomic diversity, chromosomal rearrangements, and interspecies hybridization in the ogataea polymorpha species complex.</title>
        <authorList>
            <person name="Hanson S.J."/>
            <person name="Cinneide E.O."/>
            <person name="Salzberg L.I."/>
            <person name="Wolfe K.H."/>
            <person name="McGowan J."/>
            <person name="Fitzpatrick D.A."/>
            <person name="Matlin K."/>
        </authorList>
    </citation>
    <scope>NUCLEOTIDE SEQUENCE</scope>
    <source>
        <strain evidence="7">61-244</strain>
    </source>
</reference>
<comment type="subcellular location">
    <subcellularLocation>
        <location evidence="1">Nucleus</location>
    </subcellularLocation>
</comment>
<dbReference type="InterPro" id="IPR001611">
    <property type="entry name" value="Leu-rich_rpt"/>
</dbReference>